<dbReference type="InterPro" id="IPR004176">
    <property type="entry name" value="Clp_R_N"/>
</dbReference>
<dbReference type="Pfam" id="PF02861">
    <property type="entry name" value="Clp_N"/>
    <property type="match status" value="1"/>
</dbReference>
<feature type="region of interest" description="Disordered" evidence="2">
    <location>
        <begin position="183"/>
        <end position="210"/>
    </location>
</feature>
<dbReference type="Proteomes" id="UP001596380">
    <property type="component" value="Unassembled WGS sequence"/>
</dbReference>
<organism evidence="4 5">
    <name type="scientific">Actinomadura yumaensis</name>
    <dbReference type="NCBI Taxonomy" id="111807"/>
    <lineage>
        <taxon>Bacteria</taxon>
        <taxon>Bacillati</taxon>
        <taxon>Actinomycetota</taxon>
        <taxon>Actinomycetes</taxon>
        <taxon>Streptosporangiales</taxon>
        <taxon>Thermomonosporaceae</taxon>
        <taxon>Actinomadura</taxon>
    </lineage>
</organism>
<keyword evidence="5" id="KW-1185">Reference proteome</keyword>
<protein>
    <submittedName>
        <fullName evidence="4">Clp protease N-terminal domain-containing protein</fullName>
    </submittedName>
</protein>
<evidence type="ECO:0000256" key="2">
    <source>
        <dbReference type="SAM" id="MobiDB-lite"/>
    </source>
</evidence>
<dbReference type="SUPFAM" id="SSF81923">
    <property type="entry name" value="Double Clp-N motif"/>
    <property type="match status" value="1"/>
</dbReference>
<dbReference type="GO" id="GO:0008233">
    <property type="term" value="F:peptidase activity"/>
    <property type="evidence" value="ECO:0007669"/>
    <property type="project" value="UniProtKB-KW"/>
</dbReference>
<dbReference type="RefSeq" id="WP_160820496.1">
    <property type="nucleotide sequence ID" value="NZ_JBHSXS010000004.1"/>
</dbReference>
<dbReference type="Gene3D" id="1.10.1780.10">
    <property type="entry name" value="Clp, N-terminal domain"/>
    <property type="match status" value="1"/>
</dbReference>
<comment type="caution">
    <text evidence="4">The sequence shown here is derived from an EMBL/GenBank/DDBJ whole genome shotgun (WGS) entry which is preliminary data.</text>
</comment>
<proteinExistence type="predicted"/>
<name>A0ABW2CGF8_9ACTN</name>
<evidence type="ECO:0000259" key="3">
    <source>
        <dbReference type="PROSITE" id="PS51903"/>
    </source>
</evidence>
<reference evidence="5" key="1">
    <citation type="journal article" date="2019" name="Int. J. Syst. Evol. Microbiol.">
        <title>The Global Catalogue of Microorganisms (GCM) 10K type strain sequencing project: providing services to taxonomists for standard genome sequencing and annotation.</title>
        <authorList>
            <consortium name="The Broad Institute Genomics Platform"/>
            <consortium name="The Broad Institute Genome Sequencing Center for Infectious Disease"/>
            <person name="Wu L."/>
            <person name="Ma J."/>
        </authorList>
    </citation>
    <scope>NUCLEOTIDE SEQUENCE [LARGE SCALE GENOMIC DNA]</scope>
    <source>
        <strain evidence="5">JCM 3369</strain>
    </source>
</reference>
<accession>A0ABW2CGF8</accession>
<feature type="domain" description="Clp R" evidence="3">
    <location>
        <begin position="2"/>
        <end position="144"/>
    </location>
</feature>
<dbReference type="GO" id="GO:0006508">
    <property type="term" value="P:proteolysis"/>
    <property type="evidence" value="ECO:0007669"/>
    <property type="project" value="UniProtKB-KW"/>
</dbReference>
<evidence type="ECO:0000313" key="4">
    <source>
        <dbReference type="EMBL" id="MFC6879971.1"/>
    </source>
</evidence>
<sequence>MFERFTDRARHVVVLAQEESRLLNHPHIGTEHLLLGLLRDADGPVRGVLAPYGVDLATVRAAVVELAGEGAEGPPGHVPFTRRAKTVLELSLREAKRLGHDYIDSEHMLLGLLAEGQGLGVRVLESLGADLGAVRGSALGSLGAARERHAPTPPSPLRGGGLASFETRLAALEKRLGAVEEALSRLAGTPRPAPSADRPARERPDGDEDG</sequence>
<dbReference type="PROSITE" id="PS51903">
    <property type="entry name" value="CLP_R"/>
    <property type="match status" value="1"/>
</dbReference>
<dbReference type="PANTHER" id="PTHR47016">
    <property type="entry name" value="ATP-DEPENDENT CLP PROTEASE ATP-BINDING SUBUNIT CLPT1, CHLOROPLASTIC"/>
    <property type="match status" value="1"/>
</dbReference>
<keyword evidence="4" id="KW-0645">Protease</keyword>
<keyword evidence="1" id="KW-0677">Repeat</keyword>
<evidence type="ECO:0000256" key="1">
    <source>
        <dbReference type="PROSITE-ProRule" id="PRU01251"/>
    </source>
</evidence>
<evidence type="ECO:0000313" key="5">
    <source>
        <dbReference type="Proteomes" id="UP001596380"/>
    </source>
</evidence>
<keyword evidence="4" id="KW-0378">Hydrolase</keyword>
<dbReference type="InterPro" id="IPR044217">
    <property type="entry name" value="CLPT1/2"/>
</dbReference>
<gene>
    <name evidence="4" type="ORF">ACFQKB_09370</name>
</gene>
<dbReference type="InterPro" id="IPR036628">
    <property type="entry name" value="Clp_N_dom_sf"/>
</dbReference>
<dbReference type="EMBL" id="JBHSXS010000004">
    <property type="protein sequence ID" value="MFC6879971.1"/>
    <property type="molecule type" value="Genomic_DNA"/>
</dbReference>
<dbReference type="PANTHER" id="PTHR47016:SF5">
    <property type="entry name" value="CLP DOMAIN SUPERFAMILY PROTEIN"/>
    <property type="match status" value="1"/>
</dbReference>